<evidence type="ECO:0000313" key="7">
    <source>
        <dbReference type="Proteomes" id="UP001213979"/>
    </source>
</evidence>
<keyword evidence="2" id="KW-0238">DNA-binding</keyword>
<evidence type="ECO:0000256" key="3">
    <source>
        <dbReference type="ARBA" id="ARBA00023163"/>
    </source>
</evidence>
<keyword evidence="1" id="KW-0805">Transcription regulation</keyword>
<dbReference type="SUPFAM" id="SSF47413">
    <property type="entry name" value="lambda repressor-like DNA-binding domains"/>
    <property type="match status" value="1"/>
</dbReference>
<dbReference type="EMBL" id="JAQOTG010000004">
    <property type="protein sequence ID" value="MDE8563617.1"/>
    <property type="molecule type" value="Genomic_DNA"/>
</dbReference>
<dbReference type="EMBL" id="JARTLI010000036">
    <property type="protein sequence ID" value="MED5052949.1"/>
    <property type="molecule type" value="Genomic_DNA"/>
</dbReference>
<dbReference type="Pfam" id="PF01381">
    <property type="entry name" value="HTH_3"/>
    <property type="match status" value="1"/>
</dbReference>
<protein>
    <submittedName>
        <fullName evidence="6">Helix-turn-helix transcriptional regulator</fullName>
    </submittedName>
</protein>
<reference evidence="6 8" key="2">
    <citation type="submission" date="2023-03" db="EMBL/GenBank/DDBJ databases">
        <title>Bacillus Genome Sequencing.</title>
        <authorList>
            <person name="Dunlap C."/>
        </authorList>
    </citation>
    <scope>NUCLEOTIDE SEQUENCE [LARGE SCALE GENOMIC DNA]</scope>
    <source>
        <strain evidence="6 8">NRS-38</strain>
    </source>
</reference>
<accession>A0ABD5IX88</accession>
<dbReference type="InterPro" id="IPR001387">
    <property type="entry name" value="Cro/C1-type_HTH"/>
</dbReference>
<evidence type="ECO:0000313" key="5">
    <source>
        <dbReference type="EMBL" id="MDE8563617.1"/>
    </source>
</evidence>
<keyword evidence="3" id="KW-0804">Transcription</keyword>
<dbReference type="RefSeq" id="WP_044746378.1">
    <property type="nucleotide sequence ID" value="NZ_JACIDF010000008.1"/>
</dbReference>
<reference evidence="5 7" key="1">
    <citation type="submission" date="2023-01" db="EMBL/GenBank/DDBJ databases">
        <title>Genome-based reclassification of Anoxybacillus geothermalis as a later heterotypic synonym of Anoxybacillus rupiensis.</title>
        <authorList>
            <person name="Inan Bektas K."/>
            <person name="Canakci S."/>
            <person name="Belduz A.A."/>
            <person name="Guler H.H."/>
        </authorList>
    </citation>
    <scope>NUCLEOTIDE SEQUENCE [LARGE SCALE GENOMIC DNA]</scope>
    <source>
        <strain evidence="5 7">DSM 17127</strain>
    </source>
</reference>
<name>A0ABD5IX88_9BACL</name>
<dbReference type="GO" id="GO:0003677">
    <property type="term" value="F:DNA binding"/>
    <property type="evidence" value="ECO:0007669"/>
    <property type="project" value="UniProtKB-KW"/>
</dbReference>
<dbReference type="PANTHER" id="PTHR46797:SF23">
    <property type="entry name" value="HTH-TYPE TRANSCRIPTIONAL REGULATOR SUTR"/>
    <property type="match status" value="1"/>
</dbReference>
<gene>
    <name evidence="6" type="ORF">P9850_14155</name>
    <name evidence="5" type="ORF">PNH38_06905</name>
</gene>
<feature type="domain" description="HTH cro/C1-type" evidence="4">
    <location>
        <begin position="12"/>
        <end position="66"/>
    </location>
</feature>
<dbReference type="Proteomes" id="UP001213979">
    <property type="component" value="Unassembled WGS sequence"/>
</dbReference>
<keyword evidence="7" id="KW-1185">Reference proteome</keyword>
<evidence type="ECO:0000313" key="6">
    <source>
        <dbReference type="EMBL" id="MED5052949.1"/>
    </source>
</evidence>
<dbReference type="InterPro" id="IPR010982">
    <property type="entry name" value="Lambda_DNA-bd_dom_sf"/>
</dbReference>
<dbReference type="Gene3D" id="1.10.260.40">
    <property type="entry name" value="lambda repressor-like DNA-binding domains"/>
    <property type="match status" value="1"/>
</dbReference>
<dbReference type="InterPro" id="IPR050807">
    <property type="entry name" value="TransReg_Diox_bact_type"/>
</dbReference>
<organism evidence="6 8">
    <name type="scientific">Anoxybacteroides rupiense</name>
    <dbReference type="NCBI Taxonomy" id="311460"/>
    <lineage>
        <taxon>Bacteria</taxon>
        <taxon>Bacillati</taxon>
        <taxon>Bacillota</taxon>
        <taxon>Bacilli</taxon>
        <taxon>Bacillales</taxon>
        <taxon>Anoxybacillaceae</taxon>
        <taxon>Anoxybacteroides</taxon>
    </lineage>
</organism>
<evidence type="ECO:0000259" key="4">
    <source>
        <dbReference type="PROSITE" id="PS50943"/>
    </source>
</evidence>
<comment type="caution">
    <text evidence="6">The sequence shown here is derived from an EMBL/GenBank/DDBJ whole genome shotgun (WGS) entry which is preliminary data.</text>
</comment>
<dbReference type="Proteomes" id="UP001339962">
    <property type="component" value="Unassembled WGS sequence"/>
</dbReference>
<dbReference type="PROSITE" id="PS50943">
    <property type="entry name" value="HTH_CROC1"/>
    <property type="match status" value="1"/>
</dbReference>
<proteinExistence type="predicted"/>
<dbReference type="SMART" id="SM00530">
    <property type="entry name" value="HTH_XRE"/>
    <property type="match status" value="1"/>
</dbReference>
<sequence>MSDLPKIIGERIRKFRKEKGLSQEELAHMANLHTTYIGQLERGEKNATLGSIEKVANALDISLEELFRSIHSHSDSQVYTLSQIITHLQAMSVKDQKTILKLLEILLEWKEQ</sequence>
<evidence type="ECO:0000256" key="1">
    <source>
        <dbReference type="ARBA" id="ARBA00023015"/>
    </source>
</evidence>
<dbReference type="CDD" id="cd00093">
    <property type="entry name" value="HTH_XRE"/>
    <property type="match status" value="1"/>
</dbReference>
<evidence type="ECO:0000256" key="2">
    <source>
        <dbReference type="ARBA" id="ARBA00023125"/>
    </source>
</evidence>
<dbReference type="AlphaFoldDB" id="A0ABD5IX88"/>
<dbReference type="PANTHER" id="PTHR46797">
    <property type="entry name" value="HTH-TYPE TRANSCRIPTIONAL REGULATOR"/>
    <property type="match status" value="1"/>
</dbReference>
<evidence type="ECO:0000313" key="8">
    <source>
        <dbReference type="Proteomes" id="UP001339962"/>
    </source>
</evidence>